<feature type="domain" description="Methyltransferase" evidence="4">
    <location>
        <begin position="46"/>
        <end position="126"/>
    </location>
</feature>
<dbReference type="Proteomes" id="UP000481360">
    <property type="component" value="Unassembled WGS sequence"/>
</dbReference>
<accession>A0A7C9RXQ2</accession>
<proteinExistence type="predicted"/>
<evidence type="ECO:0000313" key="5">
    <source>
        <dbReference type="EMBL" id="NGY65507.1"/>
    </source>
</evidence>
<gene>
    <name evidence="5" type="ORF">G7043_42100</name>
</gene>
<evidence type="ECO:0000256" key="2">
    <source>
        <dbReference type="ARBA" id="ARBA00022679"/>
    </source>
</evidence>
<organism evidence="5 6">
    <name type="scientific">Lentzea alba</name>
    <dbReference type="NCBI Taxonomy" id="2714351"/>
    <lineage>
        <taxon>Bacteria</taxon>
        <taxon>Bacillati</taxon>
        <taxon>Actinomycetota</taxon>
        <taxon>Actinomycetes</taxon>
        <taxon>Pseudonocardiales</taxon>
        <taxon>Pseudonocardiaceae</taxon>
        <taxon>Lentzea</taxon>
    </lineage>
</organism>
<dbReference type="GO" id="GO:0008168">
    <property type="term" value="F:methyltransferase activity"/>
    <property type="evidence" value="ECO:0007669"/>
    <property type="project" value="UniProtKB-KW"/>
</dbReference>
<dbReference type="SUPFAM" id="SSF53335">
    <property type="entry name" value="S-adenosyl-L-methionine-dependent methyltransferases"/>
    <property type="match status" value="1"/>
</dbReference>
<comment type="caution">
    <text evidence="5">The sequence shown here is derived from an EMBL/GenBank/DDBJ whole genome shotgun (WGS) entry which is preliminary data.</text>
</comment>
<keyword evidence="6" id="KW-1185">Reference proteome</keyword>
<sequence>MVDFEEFYRGGELVEGMPHAGVPWDIGAPQPVVVDWEAAGRFRGHVLDAGCGTGDNAVFLASRGFRVTAVDIAPTAIETARTRGDGVDWVVGDSAAFTGQFDTVLASALIHCVPPDQRPGLAAALRNAAVDGALLNLTSLAVEESPFDVTETELRTALEEGGWEITKFGRDVISLTGVYDMPELPVWVVEATAASRGGGAATTP</sequence>
<keyword evidence="3" id="KW-0949">S-adenosyl-L-methionine</keyword>
<protein>
    <submittedName>
        <fullName evidence="5">Class I SAM-dependent methyltransferase</fullName>
    </submittedName>
</protein>
<reference evidence="5 6" key="1">
    <citation type="submission" date="2020-03" db="EMBL/GenBank/DDBJ databases">
        <title>Isolation and identification of active actinomycetes.</title>
        <authorList>
            <person name="Sun X."/>
        </authorList>
    </citation>
    <scope>NUCLEOTIDE SEQUENCE [LARGE SCALE GENOMIC DNA]</scope>
    <source>
        <strain evidence="5 6">NEAU-D13</strain>
    </source>
</reference>
<dbReference type="Gene3D" id="3.40.50.150">
    <property type="entry name" value="Vaccinia Virus protein VP39"/>
    <property type="match status" value="1"/>
</dbReference>
<dbReference type="AlphaFoldDB" id="A0A7C9RXQ2"/>
<evidence type="ECO:0000256" key="1">
    <source>
        <dbReference type="ARBA" id="ARBA00022603"/>
    </source>
</evidence>
<name>A0A7C9RXQ2_9PSEU</name>
<dbReference type="RefSeq" id="WP_166054330.1">
    <property type="nucleotide sequence ID" value="NZ_JAAMPJ010000016.1"/>
</dbReference>
<keyword evidence="2 5" id="KW-0808">Transferase</keyword>
<dbReference type="InterPro" id="IPR029063">
    <property type="entry name" value="SAM-dependent_MTases_sf"/>
</dbReference>
<dbReference type="InterPro" id="IPR041698">
    <property type="entry name" value="Methyltransf_25"/>
</dbReference>
<dbReference type="EMBL" id="JAAMPJ010000016">
    <property type="protein sequence ID" value="NGY65507.1"/>
    <property type="molecule type" value="Genomic_DNA"/>
</dbReference>
<evidence type="ECO:0000259" key="4">
    <source>
        <dbReference type="Pfam" id="PF13649"/>
    </source>
</evidence>
<dbReference type="PANTHER" id="PTHR43464:SF19">
    <property type="entry name" value="UBIQUINONE BIOSYNTHESIS O-METHYLTRANSFERASE, MITOCHONDRIAL"/>
    <property type="match status" value="1"/>
</dbReference>
<dbReference type="GO" id="GO:0032259">
    <property type="term" value="P:methylation"/>
    <property type="evidence" value="ECO:0007669"/>
    <property type="project" value="UniProtKB-KW"/>
</dbReference>
<evidence type="ECO:0000256" key="3">
    <source>
        <dbReference type="ARBA" id="ARBA00022691"/>
    </source>
</evidence>
<dbReference type="Pfam" id="PF13649">
    <property type="entry name" value="Methyltransf_25"/>
    <property type="match status" value="1"/>
</dbReference>
<evidence type="ECO:0000313" key="6">
    <source>
        <dbReference type="Proteomes" id="UP000481360"/>
    </source>
</evidence>
<dbReference type="PANTHER" id="PTHR43464">
    <property type="entry name" value="METHYLTRANSFERASE"/>
    <property type="match status" value="1"/>
</dbReference>
<keyword evidence="1 5" id="KW-0489">Methyltransferase</keyword>
<dbReference type="CDD" id="cd02440">
    <property type="entry name" value="AdoMet_MTases"/>
    <property type="match status" value="1"/>
</dbReference>